<gene>
    <name evidence="1" type="ORF">AAE3_LOCUS4603</name>
</gene>
<dbReference type="Proteomes" id="UP000467700">
    <property type="component" value="Unassembled WGS sequence"/>
</dbReference>
<accession>A0A8S0XH36</accession>
<dbReference type="EMBL" id="CACVBS010000035">
    <property type="protein sequence ID" value="CAA7262269.1"/>
    <property type="molecule type" value="Genomic_DNA"/>
</dbReference>
<comment type="caution">
    <text evidence="1">The sequence shown here is derived from an EMBL/GenBank/DDBJ whole genome shotgun (WGS) entry which is preliminary data.</text>
</comment>
<organism evidence="1 2">
    <name type="scientific">Cyclocybe aegerita</name>
    <name type="common">Black poplar mushroom</name>
    <name type="synonym">Agrocybe aegerita</name>
    <dbReference type="NCBI Taxonomy" id="1973307"/>
    <lineage>
        <taxon>Eukaryota</taxon>
        <taxon>Fungi</taxon>
        <taxon>Dikarya</taxon>
        <taxon>Basidiomycota</taxon>
        <taxon>Agaricomycotina</taxon>
        <taxon>Agaricomycetes</taxon>
        <taxon>Agaricomycetidae</taxon>
        <taxon>Agaricales</taxon>
        <taxon>Agaricineae</taxon>
        <taxon>Bolbitiaceae</taxon>
        <taxon>Cyclocybe</taxon>
    </lineage>
</organism>
<protein>
    <submittedName>
        <fullName evidence="1">Uncharacterized protein</fullName>
    </submittedName>
</protein>
<dbReference type="AlphaFoldDB" id="A0A8S0XH36"/>
<keyword evidence="2" id="KW-1185">Reference proteome</keyword>
<dbReference type="OrthoDB" id="3253976at2759"/>
<name>A0A8S0XH36_CYCAE</name>
<evidence type="ECO:0000313" key="1">
    <source>
        <dbReference type="EMBL" id="CAA7262269.1"/>
    </source>
</evidence>
<reference evidence="1 2" key="1">
    <citation type="submission" date="2020-01" db="EMBL/GenBank/DDBJ databases">
        <authorList>
            <person name="Gupta K D."/>
        </authorList>
    </citation>
    <scope>NUCLEOTIDE SEQUENCE [LARGE SCALE GENOMIC DNA]</scope>
</reference>
<evidence type="ECO:0000313" key="2">
    <source>
        <dbReference type="Proteomes" id="UP000467700"/>
    </source>
</evidence>
<proteinExistence type="predicted"/>
<sequence>MTTLLIPKNASEWTQANLTAYKITIIDQDRTAFFDLGGRLPGLPMSLDALADTPDREAAVHVDDEYETEKYLHLLELAQGASRDAGGRVEGVEGQEQGTRRGGRLESAMAMFIERLLLKIGYDTERSLLLHRVGLPLTIAYTERLAQPSLAMWDTDELVTLLVQTDLYPFHSLLLSTGPEKVDPEASLIASAIASFQYNNRTHIASQAAPFSVTTRPRLPAQLSGSQGCIQLPRLVVMSRALPGHF</sequence>